<accession>A0A9Q1F8V4</accession>
<dbReference type="PANTHER" id="PTHR31800">
    <property type="entry name" value="COILED-COIL DOMAIN-CONTAINING PROTEIN 32"/>
    <property type="match status" value="1"/>
</dbReference>
<dbReference type="Proteomes" id="UP001152622">
    <property type="component" value="Chromosome 7"/>
</dbReference>
<evidence type="ECO:0000256" key="1">
    <source>
        <dbReference type="SAM" id="MobiDB-lite"/>
    </source>
</evidence>
<comment type="caution">
    <text evidence="2">The sequence shown here is derived from an EMBL/GenBank/DDBJ whole genome shotgun (WGS) entry which is preliminary data.</text>
</comment>
<feature type="compositionally biased region" description="Basic and acidic residues" evidence="1">
    <location>
        <begin position="182"/>
        <end position="197"/>
    </location>
</feature>
<keyword evidence="3" id="KW-1185">Reference proteome</keyword>
<organism evidence="2 3">
    <name type="scientific">Synaphobranchus kaupii</name>
    <name type="common">Kaup's arrowtooth eel</name>
    <dbReference type="NCBI Taxonomy" id="118154"/>
    <lineage>
        <taxon>Eukaryota</taxon>
        <taxon>Metazoa</taxon>
        <taxon>Chordata</taxon>
        <taxon>Craniata</taxon>
        <taxon>Vertebrata</taxon>
        <taxon>Euteleostomi</taxon>
        <taxon>Actinopterygii</taxon>
        <taxon>Neopterygii</taxon>
        <taxon>Teleostei</taxon>
        <taxon>Anguilliformes</taxon>
        <taxon>Synaphobranchidae</taxon>
        <taxon>Synaphobranchus</taxon>
    </lineage>
</organism>
<evidence type="ECO:0000313" key="2">
    <source>
        <dbReference type="EMBL" id="KAJ8353589.1"/>
    </source>
</evidence>
<protein>
    <recommendedName>
        <fullName evidence="4">Coiled-coil domain containing 32</fullName>
    </recommendedName>
</protein>
<dbReference type="EMBL" id="JAINUF010000007">
    <property type="protein sequence ID" value="KAJ8353589.1"/>
    <property type="molecule type" value="Genomic_DNA"/>
</dbReference>
<reference evidence="2" key="1">
    <citation type="journal article" date="2023" name="Science">
        <title>Genome structures resolve the early diversification of teleost fishes.</title>
        <authorList>
            <person name="Parey E."/>
            <person name="Louis A."/>
            <person name="Montfort J."/>
            <person name="Bouchez O."/>
            <person name="Roques C."/>
            <person name="Iampietro C."/>
            <person name="Lluch J."/>
            <person name="Castinel A."/>
            <person name="Donnadieu C."/>
            <person name="Desvignes T."/>
            <person name="Floi Bucao C."/>
            <person name="Jouanno E."/>
            <person name="Wen M."/>
            <person name="Mejri S."/>
            <person name="Dirks R."/>
            <person name="Jansen H."/>
            <person name="Henkel C."/>
            <person name="Chen W.J."/>
            <person name="Zahm M."/>
            <person name="Cabau C."/>
            <person name="Klopp C."/>
            <person name="Thompson A.W."/>
            <person name="Robinson-Rechavi M."/>
            <person name="Braasch I."/>
            <person name="Lecointre G."/>
            <person name="Bobe J."/>
            <person name="Postlethwait J.H."/>
            <person name="Berthelot C."/>
            <person name="Roest Crollius H."/>
            <person name="Guiguen Y."/>
        </authorList>
    </citation>
    <scope>NUCLEOTIDE SEQUENCE</scope>
    <source>
        <strain evidence="2">WJC10195</strain>
    </source>
</reference>
<dbReference type="GO" id="GO:0044782">
    <property type="term" value="P:cilium organization"/>
    <property type="evidence" value="ECO:0007669"/>
    <property type="project" value="TreeGrafter"/>
</dbReference>
<name>A0A9Q1F8V4_SYNKA</name>
<dbReference type="AlphaFoldDB" id="A0A9Q1F8V4"/>
<gene>
    <name evidence="2" type="ORF">SKAU_G00211560</name>
</gene>
<feature type="region of interest" description="Disordered" evidence="1">
    <location>
        <begin position="181"/>
        <end position="212"/>
    </location>
</feature>
<proteinExistence type="predicted"/>
<dbReference type="Pfam" id="PF14989">
    <property type="entry name" value="CCDC32"/>
    <property type="match status" value="1"/>
</dbReference>
<dbReference type="OrthoDB" id="5982503at2759"/>
<evidence type="ECO:0000313" key="3">
    <source>
        <dbReference type="Proteomes" id="UP001152622"/>
    </source>
</evidence>
<dbReference type="InterPro" id="IPR028039">
    <property type="entry name" value="CCDC32"/>
</dbReference>
<sequence>MKLNCSLDLPGVEGHRSEGMIDGFGTQEARSSGELWSEICLGLPERTTENEVPAEFTDSFQPQLQEGAQENTVNGILWEPMADSEVYIASLENRLRRIKGQSQEVTSREMLRTLSQAKKECWDRFLHGAQGSDLFQEGSDIDDSALEQLKRWLQPEKVAISAEELEHLLLPELEHLLLPQLSREHLTDGGTDRVQTEEKEEPEEEESQAPEK</sequence>
<dbReference type="PANTHER" id="PTHR31800:SF1">
    <property type="entry name" value="COILED-COIL DOMAIN-CONTAINING PROTEIN 32"/>
    <property type="match status" value="1"/>
</dbReference>
<feature type="compositionally biased region" description="Acidic residues" evidence="1">
    <location>
        <begin position="198"/>
        <end position="212"/>
    </location>
</feature>
<evidence type="ECO:0008006" key="4">
    <source>
        <dbReference type="Google" id="ProtNLM"/>
    </source>
</evidence>